<feature type="compositionally biased region" description="Polar residues" evidence="1">
    <location>
        <begin position="21"/>
        <end position="35"/>
    </location>
</feature>
<proteinExistence type="predicted"/>
<reference evidence="2 3" key="1">
    <citation type="submission" date="2017-11" db="EMBL/GenBank/DDBJ databases">
        <title>De-novo sequencing of pomegranate (Punica granatum L.) genome.</title>
        <authorList>
            <person name="Akparov Z."/>
            <person name="Amiraslanov A."/>
            <person name="Hajiyeva S."/>
            <person name="Abbasov M."/>
            <person name="Kaur K."/>
            <person name="Hamwieh A."/>
            <person name="Solovyev V."/>
            <person name="Salamov A."/>
            <person name="Braich B."/>
            <person name="Kosarev P."/>
            <person name="Mahmoud A."/>
            <person name="Hajiyev E."/>
            <person name="Babayeva S."/>
            <person name="Izzatullayeva V."/>
            <person name="Mammadov A."/>
            <person name="Mammadov A."/>
            <person name="Sharifova S."/>
            <person name="Ojaghi J."/>
            <person name="Eynullazada K."/>
            <person name="Bayramov B."/>
            <person name="Abdulazimova A."/>
            <person name="Shahmuradov I."/>
        </authorList>
    </citation>
    <scope>NUCLEOTIDE SEQUENCE [LARGE SCALE GENOMIC DNA]</scope>
    <source>
        <strain evidence="3">cv. AG2017</strain>
        <tissue evidence="2">Leaf</tissue>
    </source>
</reference>
<dbReference type="Proteomes" id="UP000233551">
    <property type="component" value="Unassembled WGS sequence"/>
</dbReference>
<dbReference type="AlphaFoldDB" id="A0A2I0KTT5"/>
<evidence type="ECO:0000256" key="1">
    <source>
        <dbReference type="SAM" id="MobiDB-lite"/>
    </source>
</evidence>
<evidence type="ECO:0000313" key="2">
    <source>
        <dbReference type="EMBL" id="PKI71881.1"/>
    </source>
</evidence>
<evidence type="ECO:0000313" key="3">
    <source>
        <dbReference type="Proteomes" id="UP000233551"/>
    </source>
</evidence>
<feature type="compositionally biased region" description="Basic and acidic residues" evidence="1">
    <location>
        <begin position="1"/>
        <end position="20"/>
    </location>
</feature>
<name>A0A2I0KTT5_PUNGR</name>
<protein>
    <submittedName>
        <fullName evidence="2">Uncharacterized protein</fullName>
    </submittedName>
</protein>
<feature type="region of interest" description="Disordered" evidence="1">
    <location>
        <begin position="1"/>
        <end position="44"/>
    </location>
</feature>
<dbReference type="EMBL" id="PGOL01000355">
    <property type="protein sequence ID" value="PKI71881.1"/>
    <property type="molecule type" value="Genomic_DNA"/>
</dbReference>
<gene>
    <name evidence="2" type="ORF">CRG98_007740</name>
</gene>
<organism evidence="2 3">
    <name type="scientific">Punica granatum</name>
    <name type="common">Pomegranate</name>
    <dbReference type="NCBI Taxonomy" id="22663"/>
    <lineage>
        <taxon>Eukaryota</taxon>
        <taxon>Viridiplantae</taxon>
        <taxon>Streptophyta</taxon>
        <taxon>Embryophyta</taxon>
        <taxon>Tracheophyta</taxon>
        <taxon>Spermatophyta</taxon>
        <taxon>Magnoliopsida</taxon>
        <taxon>eudicotyledons</taxon>
        <taxon>Gunneridae</taxon>
        <taxon>Pentapetalae</taxon>
        <taxon>rosids</taxon>
        <taxon>malvids</taxon>
        <taxon>Myrtales</taxon>
        <taxon>Lythraceae</taxon>
        <taxon>Punica</taxon>
    </lineage>
</organism>
<accession>A0A2I0KTT5</accession>
<keyword evidence="3" id="KW-1185">Reference proteome</keyword>
<comment type="caution">
    <text evidence="2">The sequence shown here is derived from an EMBL/GenBank/DDBJ whole genome shotgun (WGS) entry which is preliminary data.</text>
</comment>
<sequence length="122" mass="12970">MIEEELRSVEKAPPAKDSSWKRSPNASRASDDLTQGGTTGGGFPSPNLDFPFFFVFQTEIEGGVSPTGLPLLGEAATSPEGFGGRGEFLVPISASLSLISNRGSSFWRPHMRGEIDRGSPLS</sequence>